<feature type="chain" id="PRO_5004167586" evidence="2">
    <location>
        <begin position="20"/>
        <end position="79"/>
    </location>
</feature>
<evidence type="ECO:0000313" key="3">
    <source>
        <dbReference type="EMBL" id="ABI52656.1"/>
    </source>
</evidence>
<name>Q09JV7_ARGMO</name>
<sequence length="79" mass="8084">MRAILGVTFAVLFTASVLSIRAADGGPSGPRISPRDASPQSSGCSQQRCSSGSDCPTGCRCQALSYSMIQTQANCAPNS</sequence>
<feature type="region of interest" description="Disordered" evidence="1">
    <location>
        <begin position="22"/>
        <end position="54"/>
    </location>
</feature>
<reference evidence="3" key="1">
    <citation type="journal article" date="2008" name="Insect Biochem. Mol. Biol.">
        <title>Comparative sialomics between hard and soft ticks: implications for the evolution of blood-feeding behavior.</title>
        <authorList>
            <person name="Mans B.J."/>
            <person name="Andersen J.F."/>
            <person name="Francischetti I.M."/>
            <person name="Valenzuela J.G."/>
            <person name="Schwan T.G."/>
            <person name="Pham V.M."/>
            <person name="Garfield M.K."/>
            <person name="Hammer C.H."/>
            <person name="Ribeiro J.M."/>
        </authorList>
    </citation>
    <scope>NUCLEOTIDE SEQUENCE</scope>
    <source>
        <strain evidence="3">AM-40</strain>
        <tissue evidence="3">Adult salivary gland</tissue>
    </source>
</reference>
<feature type="compositionally biased region" description="Low complexity" evidence="1">
    <location>
        <begin position="38"/>
        <end position="53"/>
    </location>
</feature>
<evidence type="ECO:0000256" key="2">
    <source>
        <dbReference type="SAM" id="SignalP"/>
    </source>
</evidence>
<feature type="signal peptide" evidence="2">
    <location>
        <begin position="1"/>
        <end position="19"/>
    </location>
</feature>
<protein>
    <submittedName>
        <fullName evidence="3">8.1 kDa putative secretory protein</fullName>
    </submittedName>
</protein>
<organism evidence="3">
    <name type="scientific">Argas monolakensis</name>
    <name type="common">Mono lake bird tick</name>
    <dbReference type="NCBI Taxonomy" id="34602"/>
    <lineage>
        <taxon>Eukaryota</taxon>
        <taxon>Metazoa</taxon>
        <taxon>Ecdysozoa</taxon>
        <taxon>Arthropoda</taxon>
        <taxon>Chelicerata</taxon>
        <taxon>Arachnida</taxon>
        <taxon>Acari</taxon>
        <taxon>Parasitiformes</taxon>
        <taxon>Ixodida</taxon>
        <taxon>Ixodoidea</taxon>
        <taxon>Argasidae</taxon>
        <taxon>Argasinae</taxon>
        <taxon>Argas</taxon>
    </lineage>
</organism>
<evidence type="ECO:0000256" key="1">
    <source>
        <dbReference type="SAM" id="MobiDB-lite"/>
    </source>
</evidence>
<proteinExistence type="evidence at transcript level"/>
<keyword evidence="2" id="KW-0732">Signal</keyword>
<accession>Q09JV7</accession>
<dbReference type="EMBL" id="DQ886739">
    <property type="protein sequence ID" value="ABI52656.1"/>
    <property type="molecule type" value="mRNA"/>
</dbReference>
<dbReference type="AlphaFoldDB" id="Q09JV7"/>